<dbReference type="RefSeq" id="WP_206593794.1">
    <property type="nucleotide sequence ID" value="NZ_JAFKCS010000006.1"/>
</dbReference>
<evidence type="ECO:0000313" key="3">
    <source>
        <dbReference type="EMBL" id="MBN7819964.1"/>
    </source>
</evidence>
<gene>
    <name evidence="3" type="ORF">J0A65_08800</name>
</gene>
<feature type="transmembrane region" description="Helical" evidence="1">
    <location>
        <begin position="222"/>
        <end position="240"/>
    </location>
</feature>
<feature type="transmembrane region" description="Helical" evidence="1">
    <location>
        <begin position="45"/>
        <end position="66"/>
    </location>
</feature>
<keyword evidence="1" id="KW-0812">Transmembrane</keyword>
<feature type="transmembrane region" description="Helical" evidence="1">
    <location>
        <begin position="252"/>
        <end position="273"/>
    </location>
</feature>
<feature type="transmembrane region" description="Helical" evidence="1">
    <location>
        <begin position="343"/>
        <end position="362"/>
    </location>
</feature>
<sequence>MKNAYIRWLREQTLQWHTSGIISEQQQQAILALYPEPPNSNWGQWLINAFAGVILGLGVILFFAYNWQDMHRYLKLLVIAAACIGVATLTWTLQRKNPPPPLANGMGLLWSMLFGAAIWLVSQIYHIDEHYPNFFMLWGLSALALAIILNNWMHSLLALILLSVWAGAEVWEFNATLHPAQAALLGLYVFCWRFQPAWLLLLSAYVNLLMLLSGLYNASGEYPELMVLAACSLVISLGYARGTSTSQYQLRLGLLYPAYTVVLLWLLAFGFDAKQPGWSPGETPAHWLGLLTIAAIVLAFVTLFMLRNQKDNSTLEKSWHLVLLAISNALALSLAYFPEWLSGQILDLLFSLILATHSILFIRQGNRQQRGLMVGFFALLLAIVVFARFMDLFDSLLLRSLAFVAVGLGLFLVGWYYQRNKDVKA</sequence>
<feature type="transmembrane region" description="Helical" evidence="1">
    <location>
        <begin position="105"/>
        <end position="122"/>
    </location>
</feature>
<reference evidence="3 4" key="1">
    <citation type="submission" date="2021-03" db="EMBL/GenBank/DDBJ databases">
        <title>novel species isolated from a fishpond in China.</title>
        <authorList>
            <person name="Lu H."/>
            <person name="Cai Z."/>
        </authorList>
    </citation>
    <scope>NUCLEOTIDE SEQUENCE [LARGE SCALE GENOMIC DNA]</scope>
    <source>
        <strain evidence="3 4">Y57</strain>
    </source>
</reference>
<keyword evidence="4" id="KW-1185">Reference proteome</keyword>
<keyword evidence="1" id="KW-1133">Transmembrane helix</keyword>
<evidence type="ECO:0000256" key="1">
    <source>
        <dbReference type="SAM" id="Phobius"/>
    </source>
</evidence>
<organism evidence="3 4">
    <name type="scientific">Bowmanella yangjiangensis</name>
    <dbReference type="NCBI Taxonomy" id="2811230"/>
    <lineage>
        <taxon>Bacteria</taxon>
        <taxon>Pseudomonadati</taxon>
        <taxon>Pseudomonadota</taxon>
        <taxon>Gammaproteobacteria</taxon>
        <taxon>Alteromonadales</taxon>
        <taxon>Alteromonadaceae</taxon>
        <taxon>Bowmanella</taxon>
    </lineage>
</organism>
<name>A0ABS3CS74_9ALTE</name>
<evidence type="ECO:0000259" key="2">
    <source>
        <dbReference type="Pfam" id="PF09925"/>
    </source>
</evidence>
<proteinExistence type="predicted"/>
<feature type="transmembrane region" description="Helical" evidence="1">
    <location>
        <begin position="198"/>
        <end position="216"/>
    </location>
</feature>
<evidence type="ECO:0000313" key="4">
    <source>
        <dbReference type="Proteomes" id="UP000663992"/>
    </source>
</evidence>
<feature type="transmembrane region" description="Helical" evidence="1">
    <location>
        <begin position="396"/>
        <end position="417"/>
    </location>
</feature>
<accession>A0ABS3CS74</accession>
<keyword evidence="1" id="KW-0472">Membrane</keyword>
<feature type="transmembrane region" description="Helical" evidence="1">
    <location>
        <begin position="318"/>
        <end position="337"/>
    </location>
</feature>
<feature type="transmembrane region" description="Helical" evidence="1">
    <location>
        <begin position="371"/>
        <end position="390"/>
    </location>
</feature>
<dbReference type="EMBL" id="JAFKCS010000006">
    <property type="protein sequence ID" value="MBN7819964.1"/>
    <property type="molecule type" value="Genomic_DNA"/>
</dbReference>
<feature type="transmembrane region" description="Helical" evidence="1">
    <location>
        <begin position="285"/>
        <end position="306"/>
    </location>
</feature>
<feature type="transmembrane region" description="Helical" evidence="1">
    <location>
        <begin position="73"/>
        <end position="93"/>
    </location>
</feature>
<comment type="caution">
    <text evidence="3">The sequence shown here is derived from an EMBL/GenBank/DDBJ whole genome shotgun (WGS) entry which is preliminary data.</text>
</comment>
<protein>
    <submittedName>
        <fullName evidence="3">DUF2157 domain-containing protein</fullName>
    </submittedName>
</protein>
<dbReference type="Proteomes" id="UP000663992">
    <property type="component" value="Unassembled WGS sequence"/>
</dbReference>
<dbReference type="InterPro" id="IPR018677">
    <property type="entry name" value="DUF2157"/>
</dbReference>
<dbReference type="Pfam" id="PF09925">
    <property type="entry name" value="DUF2157"/>
    <property type="match status" value="1"/>
</dbReference>
<feature type="transmembrane region" description="Helical" evidence="1">
    <location>
        <begin position="134"/>
        <end position="153"/>
    </location>
</feature>
<feature type="domain" description="DUF2157" evidence="2">
    <location>
        <begin position="15"/>
        <end position="151"/>
    </location>
</feature>
<feature type="transmembrane region" description="Helical" evidence="1">
    <location>
        <begin position="173"/>
        <end position="191"/>
    </location>
</feature>